<proteinExistence type="predicted"/>
<organism evidence="1 2">
    <name type="scientific">Panagrolaimus sp. PS1159</name>
    <dbReference type="NCBI Taxonomy" id="55785"/>
    <lineage>
        <taxon>Eukaryota</taxon>
        <taxon>Metazoa</taxon>
        <taxon>Ecdysozoa</taxon>
        <taxon>Nematoda</taxon>
        <taxon>Chromadorea</taxon>
        <taxon>Rhabditida</taxon>
        <taxon>Tylenchina</taxon>
        <taxon>Panagrolaimomorpha</taxon>
        <taxon>Panagrolaimoidea</taxon>
        <taxon>Panagrolaimidae</taxon>
        <taxon>Panagrolaimus</taxon>
    </lineage>
</organism>
<evidence type="ECO:0000313" key="1">
    <source>
        <dbReference type="Proteomes" id="UP000887580"/>
    </source>
</evidence>
<dbReference type="Proteomes" id="UP000887580">
    <property type="component" value="Unplaced"/>
</dbReference>
<reference evidence="2" key="1">
    <citation type="submission" date="2022-11" db="UniProtKB">
        <authorList>
            <consortium name="WormBaseParasite"/>
        </authorList>
    </citation>
    <scope>IDENTIFICATION</scope>
</reference>
<protein>
    <submittedName>
        <fullName evidence="2">N-acetyltransferase domain-containing protein</fullName>
    </submittedName>
</protein>
<dbReference type="WBParaSite" id="PS1159_v2.g10508.t1">
    <property type="protein sequence ID" value="PS1159_v2.g10508.t1"/>
    <property type="gene ID" value="PS1159_v2.g10508"/>
</dbReference>
<evidence type="ECO:0000313" key="2">
    <source>
        <dbReference type="WBParaSite" id="PS1159_v2.g10508.t1"/>
    </source>
</evidence>
<accession>A0AC35EVJ9</accession>
<sequence length="230" mass="26119">MESKDEKLNFVVGDLSKYSEMLMKMIIYEYSQEAPITKAIGAKPDEIKDLCLEACKESINSPVSILAFLGQKCVGWVLNYIKTEIQECSENPNLTFTNDFTEKIANKGYDNSKANKISVIGDEITRNFSYFIPNCKKLFVLHILFVKPDFEGKGIATKLTEKSIELAKENQCDYIMSVPSNIKSARIFTKFGFELVREIPLNAFQENGQPFVKDLGDGNKSTRLMFLKIF</sequence>
<name>A0AC35EVJ9_9BILA</name>